<dbReference type="GO" id="GO:0003824">
    <property type="term" value="F:catalytic activity"/>
    <property type="evidence" value="ECO:0007669"/>
    <property type="project" value="UniProtKB-ARBA"/>
</dbReference>
<proteinExistence type="predicted"/>
<dbReference type="GO" id="GO:0016020">
    <property type="term" value="C:membrane"/>
    <property type="evidence" value="ECO:0007669"/>
    <property type="project" value="UniProtKB-SubCell"/>
</dbReference>
<feature type="domain" description="CHASE" evidence="6">
    <location>
        <begin position="69"/>
        <end position="255"/>
    </location>
</feature>
<sequence length="799" mass="84114">MWRRVAVLHAAAALIAGIAAAVGLWLMLRSSPSVADADAFCRDRADVVSRVAESEVLGIVNSLNAFVSTAPTVSASRVQTYLAKVKPNARSYYSVSFYEHIPHDKRATWEALYNVSIFSSDANLNFAPRTDEPSGYWPVVYTQGSPLFFPTGLPRNFVGYDPAGEPTRLVAIQSAIAKPSKPFLSPPVQLVSSDGVNVLGFIGYLVTKNRAVTPGNFSTASMVSATLSIQDLFEDLATSQFALHLQDGATVLVDPPVDDLPALVPSRAATTSISFSNRQWELTCTPRATYGASAFHYGAWLASSGAMLAGAVLAGTLVTLQGLFGRHQIAEKSIQSRMRALQERAQAYLRAIPSPLIMLDSAGRVLGLNEHARDLFATRARQVDVGKVIQVEREAVDNEEKVLALPGKPVGANARHPRTASAPAQETDKDALLRPAGDCTLGPLFLPGVTTVRVRRANGSTYPADLCASDLVSLNNRAGYANQQPATTDRPAVAAVASTSLLPSSDTAATLAAVPAPESVPPRPGVAQVVLLSDTSERSARRAALVAATDALQRAYHDHGSMMLWLCHELRNPLAALAPAVEKDSAVADAVATMLGTIEDAGALLHGFEAKPVRDAAEDESEDDGDVPLPTLVNKVVDTHRAVAVAKHVDIVVDHSALPEFTVPRRVCAATAHLVRHLVALAVAAAQLRSQVCVRVAANAVTVSATPADQDTEAAAAIGPKRVQADTRTYQDATSLLDLHAMAVYGAAACVPGATWRGAGEGARAGSVQWQVVLPPVAVRPESVAVPVADAGVPVVSSA</sequence>
<dbReference type="EMBL" id="GG745335">
    <property type="protein sequence ID" value="KNE59876.1"/>
    <property type="molecule type" value="Genomic_DNA"/>
</dbReference>
<dbReference type="InterPro" id="IPR006189">
    <property type="entry name" value="CHASE_dom"/>
</dbReference>
<dbReference type="Gene3D" id="3.30.450.350">
    <property type="entry name" value="CHASE domain"/>
    <property type="match status" value="1"/>
</dbReference>
<protein>
    <recommendedName>
        <fullName evidence="6">CHASE domain-containing protein</fullName>
    </recommendedName>
</protein>
<keyword evidence="4" id="KW-0472">Membrane</keyword>
<evidence type="ECO:0000256" key="4">
    <source>
        <dbReference type="ARBA" id="ARBA00023136"/>
    </source>
</evidence>
<evidence type="ECO:0000256" key="5">
    <source>
        <dbReference type="SAM" id="MobiDB-lite"/>
    </source>
</evidence>
<organism evidence="7 8">
    <name type="scientific">Allomyces macrogynus (strain ATCC 38327)</name>
    <name type="common">Allomyces javanicus var. macrogynus</name>
    <dbReference type="NCBI Taxonomy" id="578462"/>
    <lineage>
        <taxon>Eukaryota</taxon>
        <taxon>Fungi</taxon>
        <taxon>Fungi incertae sedis</taxon>
        <taxon>Blastocladiomycota</taxon>
        <taxon>Blastocladiomycetes</taxon>
        <taxon>Blastocladiales</taxon>
        <taxon>Blastocladiaceae</taxon>
        <taxon>Allomyces</taxon>
    </lineage>
</organism>
<accession>A0A0L0SBM0</accession>
<gene>
    <name evidence="7" type="ORF">AMAG_05327</name>
</gene>
<dbReference type="OrthoDB" id="10382291at2759"/>
<evidence type="ECO:0000259" key="6">
    <source>
        <dbReference type="SMART" id="SM01079"/>
    </source>
</evidence>
<evidence type="ECO:0000313" key="8">
    <source>
        <dbReference type="Proteomes" id="UP000054350"/>
    </source>
</evidence>
<dbReference type="STRING" id="578462.A0A0L0SBM0"/>
<evidence type="ECO:0000313" key="7">
    <source>
        <dbReference type="EMBL" id="KNE59876.1"/>
    </source>
</evidence>
<reference evidence="8" key="2">
    <citation type="submission" date="2009-11" db="EMBL/GenBank/DDBJ databases">
        <title>The Genome Sequence of Allomyces macrogynus strain ATCC 38327.</title>
        <authorList>
            <consortium name="The Broad Institute Genome Sequencing Platform"/>
            <person name="Russ C."/>
            <person name="Cuomo C."/>
            <person name="Shea T."/>
            <person name="Young S.K."/>
            <person name="Zeng Q."/>
            <person name="Koehrsen M."/>
            <person name="Haas B."/>
            <person name="Borodovsky M."/>
            <person name="Guigo R."/>
            <person name="Alvarado L."/>
            <person name="Berlin A."/>
            <person name="Borenstein D."/>
            <person name="Chen Z."/>
            <person name="Engels R."/>
            <person name="Freedman E."/>
            <person name="Gellesch M."/>
            <person name="Goldberg J."/>
            <person name="Griggs A."/>
            <person name="Gujja S."/>
            <person name="Heiman D."/>
            <person name="Hepburn T."/>
            <person name="Howarth C."/>
            <person name="Jen D."/>
            <person name="Larson L."/>
            <person name="Lewis B."/>
            <person name="Mehta T."/>
            <person name="Park D."/>
            <person name="Pearson M."/>
            <person name="Roberts A."/>
            <person name="Saif S."/>
            <person name="Shenoy N."/>
            <person name="Sisk P."/>
            <person name="Stolte C."/>
            <person name="Sykes S."/>
            <person name="Walk T."/>
            <person name="White J."/>
            <person name="Yandava C."/>
            <person name="Burger G."/>
            <person name="Gray M.W."/>
            <person name="Holland P.W.H."/>
            <person name="King N."/>
            <person name="Lang F.B.F."/>
            <person name="Roger A.J."/>
            <person name="Ruiz-Trillo I."/>
            <person name="Lander E."/>
            <person name="Nusbaum C."/>
        </authorList>
    </citation>
    <scope>NUCLEOTIDE SEQUENCE [LARGE SCALE GENOMIC DNA]</scope>
    <source>
        <strain evidence="8">ATCC 38327</strain>
    </source>
</reference>
<comment type="subcellular location">
    <subcellularLocation>
        <location evidence="1">Membrane</location>
    </subcellularLocation>
</comment>
<keyword evidence="8" id="KW-1185">Reference proteome</keyword>
<name>A0A0L0SBM0_ALLM3</name>
<dbReference type="AlphaFoldDB" id="A0A0L0SBM0"/>
<keyword evidence="2" id="KW-0812">Transmembrane</keyword>
<evidence type="ECO:0000256" key="1">
    <source>
        <dbReference type="ARBA" id="ARBA00004370"/>
    </source>
</evidence>
<dbReference type="Proteomes" id="UP000054350">
    <property type="component" value="Unassembled WGS sequence"/>
</dbReference>
<reference evidence="7 8" key="1">
    <citation type="submission" date="2009-11" db="EMBL/GenBank/DDBJ databases">
        <title>Annotation of Allomyces macrogynus ATCC 38327.</title>
        <authorList>
            <consortium name="The Broad Institute Genome Sequencing Platform"/>
            <person name="Russ C."/>
            <person name="Cuomo C."/>
            <person name="Burger G."/>
            <person name="Gray M.W."/>
            <person name="Holland P.W.H."/>
            <person name="King N."/>
            <person name="Lang F.B.F."/>
            <person name="Roger A.J."/>
            <person name="Ruiz-Trillo I."/>
            <person name="Young S.K."/>
            <person name="Zeng Q."/>
            <person name="Gargeya S."/>
            <person name="Fitzgerald M."/>
            <person name="Haas B."/>
            <person name="Abouelleil A."/>
            <person name="Alvarado L."/>
            <person name="Arachchi H.M."/>
            <person name="Berlin A."/>
            <person name="Chapman S.B."/>
            <person name="Gearin G."/>
            <person name="Goldberg J."/>
            <person name="Griggs A."/>
            <person name="Gujja S."/>
            <person name="Hansen M."/>
            <person name="Heiman D."/>
            <person name="Howarth C."/>
            <person name="Larimer J."/>
            <person name="Lui A."/>
            <person name="MacDonald P.J.P."/>
            <person name="McCowen C."/>
            <person name="Montmayeur A."/>
            <person name="Murphy C."/>
            <person name="Neiman D."/>
            <person name="Pearson M."/>
            <person name="Priest M."/>
            <person name="Roberts A."/>
            <person name="Saif S."/>
            <person name="Shea T."/>
            <person name="Sisk P."/>
            <person name="Stolte C."/>
            <person name="Sykes S."/>
            <person name="Wortman J."/>
            <person name="Nusbaum C."/>
            <person name="Birren B."/>
        </authorList>
    </citation>
    <scope>NUCLEOTIDE SEQUENCE [LARGE SCALE GENOMIC DNA]</scope>
    <source>
        <strain evidence="7 8">ATCC 38327</strain>
    </source>
</reference>
<dbReference type="VEuPathDB" id="FungiDB:AMAG_05327"/>
<evidence type="ECO:0000256" key="2">
    <source>
        <dbReference type="ARBA" id="ARBA00022692"/>
    </source>
</evidence>
<keyword evidence="3" id="KW-1133">Transmembrane helix</keyword>
<dbReference type="SMART" id="SM01079">
    <property type="entry name" value="CHASE"/>
    <property type="match status" value="1"/>
</dbReference>
<evidence type="ECO:0000256" key="3">
    <source>
        <dbReference type="ARBA" id="ARBA00022989"/>
    </source>
</evidence>
<dbReference type="Pfam" id="PF03924">
    <property type="entry name" value="CHASE"/>
    <property type="match status" value="1"/>
</dbReference>
<feature type="region of interest" description="Disordered" evidence="5">
    <location>
        <begin position="408"/>
        <end position="429"/>
    </location>
</feature>
<dbReference type="GO" id="GO:0007165">
    <property type="term" value="P:signal transduction"/>
    <property type="evidence" value="ECO:0007669"/>
    <property type="project" value="UniProtKB-ARBA"/>
</dbReference>
<dbReference type="InterPro" id="IPR042240">
    <property type="entry name" value="CHASE_sf"/>
</dbReference>